<accession>A0A671DQJ8</accession>
<feature type="compositionally biased region" description="Polar residues" evidence="6">
    <location>
        <begin position="16"/>
        <end position="28"/>
    </location>
</feature>
<dbReference type="Pfam" id="PF00999">
    <property type="entry name" value="Na_H_Exchanger"/>
    <property type="match status" value="1"/>
</dbReference>
<evidence type="ECO:0000256" key="6">
    <source>
        <dbReference type="SAM" id="MobiDB-lite"/>
    </source>
</evidence>
<gene>
    <name evidence="9" type="primary">SLC9B1</name>
</gene>
<dbReference type="GO" id="GO:1902600">
    <property type="term" value="P:proton transmembrane transport"/>
    <property type="evidence" value="ECO:0007669"/>
    <property type="project" value="InterPro"/>
</dbReference>
<evidence type="ECO:0000259" key="8">
    <source>
        <dbReference type="Pfam" id="PF00999"/>
    </source>
</evidence>
<feature type="transmembrane region" description="Helical" evidence="7">
    <location>
        <begin position="284"/>
        <end position="305"/>
    </location>
</feature>
<dbReference type="PANTHER" id="PTHR31102:SF5">
    <property type="entry name" value="SLC9B1-LIKE PROTEIN SLC9B1P1-RELATED"/>
    <property type="match status" value="1"/>
</dbReference>
<comment type="similarity">
    <text evidence="2">Belongs to the monovalent cation:proton antiporter 1 (CPA1) transporter (TC 2.A.36) family.</text>
</comment>
<reference evidence="9 10" key="1">
    <citation type="journal article" date="2015" name="Annu Rev Anim Biosci">
        <title>The Genome 10K Project: a way forward.</title>
        <authorList>
            <person name="Koepfli K.P."/>
            <person name="Paten B."/>
            <person name="O'Brien S.J."/>
            <person name="Koepfli K.P."/>
            <person name="Paten B."/>
            <person name="Antunes A."/>
            <person name="Belov K."/>
            <person name="Bustamante C."/>
            <person name="Castoe T.A."/>
            <person name="Clawson H."/>
            <person name="Crawford A.J."/>
            <person name="Diekhans M."/>
            <person name="Distel D."/>
            <person name="Durbin R."/>
            <person name="Earl D."/>
            <person name="Fujita M.K."/>
            <person name="Gamble T."/>
            <person name="Georges A."/>
            <person name="Gemmell N."/>
            <person name="Gilbert M.T."/>
            <person name="Graves J.M."/>
            <person name="Green R.E."/>
            <person name="Hickey G."/>
            <person name="Jarvis E.D."/>
            <person name="Johnson W."/>
            <person name="Komissarov A."/>
            <person name="Korf I."/>
            <person name="Kuhn R."/>
            <person name="Larkin D.M."/>
            <person name="Lewin H."/>
            <person name="Lopez J.V."/>
            <person name="Ma J."/>
            <person name="Marques-Bonet T."/>
            <person name="Miller W."/>
            <person name="Murphy R."/>
            <person name="Pevzner P."/>
            <person name="Shapiro B."/>
            <person name="Steiner C."/>
            <person name="Tamazian G."/>
            <person name="Venkatesh B."/>
            <person name="Wang J."/>
            <person name="Wayne R."/>
            <person name="Wiley E."/>
            <person name="Yang H."/>
            <person name="Zhang G."/>
            <person name="Haussler D."/>
            <person name="Ryder O."/>
            <person name="O'Brien S.J."/>
        </authorList>
    </citation>
    <scope>NUCLEOTIDE SEQUENCE</scope>
</reference>
<proteinExistence type="inferred from homology"/>
<reference evidence="9" key="5">
    <citation type="submission" date="2025-09" db="UniProtKB">
        <authorList>
            <consortium name="Ensembl"/>
        </authorList>
    </citation>
    <scope>IDENTIFICATION</scope>
</reference>
<keyword evidence="5 7" id="KW-0472">Membrane</keyword>
<feature type="compositionally biased region" description="Basic and acidic residues" evidence="6">
    <location>
        <begin position="29"/>
        <end position="51"/>
    </location>
</feature>
<keyword evidence="4 7" id="KW-1133">Transmembrane helix</keyword>
<evidence type="ECO:0000256" key="7">
    <source>
        <dbReference type="SAM" id="Phobius"/>
    </source>
</evidence>
<feature type="transmembrane region" description="Helical" evidence="7">
    <location>
        <begin position="395"/>
        <end position="417"/>
    </location>
</feature>
<feature type="domain" description="Cation/H+ exchanger transmembrane" evidence="8">
    <location>
        <begin position="110"/>
        <end position="443"/>
    </location>
</feature>
<dbReference type="InterPro" id="IPR006153">
    <property type="entry name" value="Cation/H_exchanger_TM"/>
</dbReference>
<organism evidence="9 10">
    <name type="scientific">Rhinolophus ferrumequinum</name>
    <name type="common">Greater horseshoe bat</name>
    <dbReference type="NCBI Taxonomy" id="59479"/>
    <lineage>
        <taxon>Eukaryota</taxon>
        <taxon>Metazoa</taxon>
        <taxon>Chordata</taxon>
        <taxon>Craniata</taxon>
        <taxon>Vertebrata</taxon>
        <taxon>Euteleostomi</taxon>
        <taxon>Mammalia</taxon>
        <taxon>Eutheria</taxon>
        <taxon>Laurasiatheria</taxon>
        <taxon>Chiroptera</taxon>
        <taxon>Yinpterochiroptera</taxon>
        <taxon>Rhinolophoidea</taxon>
        <taxon>Rhinolophidae</taxon>
        <taxon>Rhinolophinae</taxon>
        <taxon>Rhinolophus</taxon>
    </lineage>
</organism>
<evidence type="ECO:0000313" key="9">
    <source>
        <dbReference type="Ensembl" id="ENSRFEP00010003394.1"/>
    </source>
</evidence>
<dbReference type="GeneTree" id="ENSGT00390000013285"/>
<dbReference type="Ensembl" id="ENSRFET00010003721.1">
    <property type="protein sequence ID" value="ENSRFEP00010003394.1"/>
    <property type="gene ID" value="ENSRFEG00010002407.1"/>
</dbReference>
<dbReference type="Gene3D" id="1.20.1530.20">
    <property type="match status" value="1"/>
</dbReference>
<evidence type="ECO:0000256" key="2">
    <source>
        <dbReference type="ARBA" id="ARBA00007367"/>
    </source>
</evidence>
<evidence type="ECO:0000256" key="1">
    <source>
        <dbReference type="ARBA" id="ARBA00004141"/>
    </source>
</evidence>
<keyword evidence="10" id="KW-1185">Reference proteome</keyword>
<evidence type="ECO:0000256" key="3">
    <source>
        <dbReference type="ARBA" id="ARBA00022692"/>
    </source>
</evidence>
<evidence type="ECO:0000313" key="10">
    <source>
        <dbReference type="Proteomes" id="UP000472240"/>
    </source>
</evidence>
<reference evidence="9" key="4">
    <citation type="submission" date="2025-08" db="UniProtKB">
        <authorList>
            <consortium name="Ensembl"/>
        </authorList>
    </citation>
    <scope>IDENTIFICATION</scope>
</reference>
<feature type="transmembrane region" description="Helical" evidence="7">
    <location>
        <begin position="65"/>
        <end position="83"/>
    </location>
</feature>
<evidence type="ECO:0000256" key="4">
    <source>
        <dbReference type="ARBA" id="ARBA00022989"/>
    </source>
</evidence>
<dbReference type="Proteomes" id="UP000472240">
    <property type="component" value="Chromosome 5"/>
</dbReference>
<dbReference type="InterPro" id="IPR051843">
    <property type="entry name" value="CPA1_transporter"/>
</dbReference>
<dbReference type="InterPro" id="IPR038770">
    <property type="entry name" value="Na+/solute_symporter_sf"/>
</dbReference>
<comment type="subcellular location">
    <subcellularLocation>
        <location evidence="1">Membrane</location>
        <topology evidence="1">Multi-pass membrane protein</topology>
    </subcellularLocation>
</comment>
<dbReference type="PANTHER" id="PTHR31102">
    <property type="match status" value="1"/>
</dbReference>
<sequence length="473" mass="52046">MYTTEQKNEDLEDKNIQSSTTPQILKDNNTSEHEETKENVFSETEETKPQMEKNCCPPRGTLNKIITNGVFLSMIWCVTWSISEHDSLPGGNLFGLLIIFYSAIIGGKLVELIRIPSVPQLPSLLGMLLAGFTIRNVPFLSKHVRISTTWSSTLRNIALTVILIRAGLGLDPKALKHLKGVCLRLSMGPCLMEACSAAVISHFLMNFPWQWGFLLGFVVGAVSPAVVVPSMLVLQDNGYGIEKGIPTLLIAASSLDDILAITGFNTCFSIVFSTGDILKNVIVSFRDIIIGVMVGIVLGIFVRYFPSRDQTNIPLKRAFLVLSMCVSAVLGSHHLGKHASGGLCTLVLTFIGGMSWSKEKIRVQKIISSVWDIFQPLLFGLVGLEVSVASLKSNTVGVCVATVSLALLVRISFTFSLMSFAGFSFKEKVFIALSWMPKATVQINQAILLLFLLWEEWTNCKVAKCKHTKERQQ</sequence>
<feature type="transmembrane region" description="Helical" evidence="7">
    <location>
        <begin position="89"/>
        <end position="110"/>
    </location>
</feature>
<feature type="transmembrane region" description="Helical" evidence="7">
    <location>
        <begin position="339"/>
        <end position="357"/>
    </location>
</feature>
<reference evidence="10" key="3">
    <citation type="submission" date="2018-12" db="EMBL/GenBank/DDBJ databases">
        <title>G10K-VGP greater horseshoe bat female genome, primary haplotype.</title>
        <authorList>
            <person name="Teeling E."/>
            <person name="Myers G."/>
            <person name="Vernes S."/>
            <person name="Pippel M."/>
            <person name="Winkler S."/>
            <person name="Fedrigo O."/>
            <person name="Rhie A."/>
            <person name="Koren S."/>
            <person name="Phillippy A."/>
            <person name="Lewin H."/>
            <person name="Damas J."/>
            <person name="Howe K."/>
            <person name="Mountcastle J."/>
            <person name="Jarvis E.D."/>
        </authorList>
    </citation>
    <scope>NUCLEOTIDE SEQUENCE [LARGE SCALE GENOMIC DNA]</scope>
</reference>
<dbReference type="GO" id="GO:0015297">
    <property type="term" value="F:antiporter activity"/>
    <property type="evidence" value="ECO:0007669"/>
    <property type="project" value="InterPro"/>
</dbReference>
<feature type="transmembrane region" description="Helical" evidence="7">
    <location>
        <begin position="211"/>
        <end position="234"/>
    </location>
</feature>
<feature type="region of interest" description="Disordered" evidence="6">
    <location>
        <begin position="1"/>
        <end position="54"/>
    </location>
</feature>
<dbReference type="AlphaFoldDB" id="A0A671DQJ8"/>
<evidence type="ECO:0000256" key="5">
    <source>
        <dbReference type="ARBA" id="ARBA00023136"/>
    </source>
</evidence>
<feature type="transmembrane region" description="Helical" evidence="7">
    <location>
        <begin position="317"/>
        <end position="333"/>
    </location>
</feature>
<reference evidence="9 10" key="2">
    <citation type="journal article" date="2018" name="Annu Rev Anim Biosci">
        <title>Bat Biology, Genomes, and the Bat1K Project: To Generate Chromosome-Level Genomes for All Living Bat Species.</title>
        <authorList>
            <person name="Teeling E.C."/>
            <person name="Vernes S.C."/>
            <person name="Davalos L.M."/>
            <person name="Ray D.A."/>
            <person name="Gilbert M.T.P."/>
            <person name="Myers E."/>
        </authorList>
    </citation>
    <scope>NUCLEOTIDE SEQUENCE</scope>
</reference>
<feature type="transmembrane region" description="Helical" evidence="7">
    <location>
        <begin position="429"/>
        <end position="454"/>
    </location>
</feature>
<feature type="compositionally biased region" description="Basic and acidic residues" evidence="6">
    <location>
        <begin position="1"/>
        <end position="15"/>
    </location>
</feature>
<dbReference type="GO" id="GO:0016020">
    <property type="term" value="C:membrane"/>
    <property type="evidence" value="ECO:0007669"/>
    <property type="project" value="UniProtKB-SubCell"/>
</dbReference>
<keyword evidence="3 7" id="KW-0812">Transmembrane</keyword>
<name>A0A671DQJ8_RHIFE</name>
<protein>
    <submittedName>
        <fullName evidence="9">Solute carrier family 9 member B1</fullName>
    </submittedName>
</protein>